<evidence type="ECO:0000313" key="3">
    <source>
        <dbReference type="Proteomes" id="UP000584867"/>
    </source>
</evidence>
<evidence type="ECO:0000313" key="2">
    <source>
        <dbReference type="EMBL" id="MBB5062194.1"/>
    </source>
</evidence>
<reference evidence="2 3" key="1">
    <citation type="submission" date="2020-08" db="EMBL/GenBank/DDBJ databases">
        <title>Genomic Encyclopedia of Type Strains, Phase IV (KMG-V): Genome sequencing to study the core and pangenomes of soil and plant-associated prokaryotes.</title>
        <authorList>
            <person name="Whitman W."/>
        </authorList>
    </citation>
    <scope>NUCLEOTIDE SEQUENCE [LARGE SCALE GENOMIC DNA]</scope>
    <source>
        <strain evidence="2 3">X5P3</strain>
    </source>
</reference>
<organism evidence="2 3">
    <name type="scientific">Granulicella mallensis</name>
    <dbReference type="NCBI Taxonomy" id="940614"/>
    <lineage>
        <taxon>Bacteria</taxon>
        <taxon>Pseudomonadati</taxon>
        <taxon>Acidobacteriota</taxon>
        <taxon>Terriglobia</taxon>
        <taxon>Terriglobales</taxon>
        <taxon>Acidobacteriaceae</taxon>
        <taxon>Granulicella</taxon>
    </lineage>
</organism>
<keyword evidence="1" id="KW-1133">Transmembrane helix</keyword>
<dbReference type="AlphaFoldDB" id="A0A7W8E865"/>
<protein>
    <submittedName>
        <fullName evidence="2">Uncharacterized protein</fullName>
    </submittedName>
</protein>
<accession>A0A7W8E865</accession>
<keyword evidence="1" id="KW-0472">Membrane</keyword>
<feature type="transmembrane region" description="Helical" evidence="1">
    <location>
        <begin position="200"/>
        <end position="222"/>
    </location>
</feature>
<dbReference type="EMBL" id="JACHIO010000002">
    <property type="protein sequence ID" value="MBB5062194.1"/>
    <property type="molecule type" value="Genomic_DNA"/>
</dbReference>
<gene>
    <name evidence="2" type="ORF">HDF15_000521</name>
</gene>
<evidence type="ECO:0000256" key="1">
    <source>
        <dbReference type="SAM" id="Phobius"/>
    </source>
</evidence>
<dbReference type="RefSeq" id="WP_184252695.1">
    <property type="nucleotide sequence ID" value="NZ_JACHIO010000002.1"/>
</dbReference>
<feature type="transmembrane region" description="Helical" evidence="1">
    <location>
        <begin position="44"/>
        <end position="68"/>
    </location>
</feature>
<comment type="caution">
    <text evidence="2">The sequence shown here is derived from an EMBL/GenBank/DDBJ whole genome shotgun (WGS) entry which is preliminary data.</text>
</comment>
<dbReference type="Proteomes" id="UP000584867">
    <property type="component" value="Unassembled WGS sequence"/>
</dbReference>
<feature type="transmembrane region" description="Helical" evidence="1">
    <location>
        <begin position="6"/>
        <end position="32"/>
    </location>
</feature>
<name>A0A7W8E865_9BACT</name>
<keyword evidence="1" id="KW-0812">Transmembrane</keyword>
<proteinExistence type="predicted"/>
<sequence length="238" mass="26664">MGIAFVLLFYAGALSIAAVVSMGVLFALVAFFTRHVESGRKRALAFSLLLPPCCVLFCGLSFPCYWVINDTIFHRDAGLGDSWYTPMPNGYMLQMIDVTEYGSISAPQKQADGETVSNVRRLQVDGDMISGTSDSLALQSFGRSEDAEDQYFILNAKNGVKQQFKSMAEFNQAIQNLGLHQHLRPFWNVFCDYRNSWFDYVYAVGLLLLPLAGLGMLLGYVLRIRKTSENSRSSSYRR</sequence>